<keyword evidence="3" id="KW-1185">Reference proteome</keyword>
<dbReference type="Proteomes" id="UP001575652">
    <property type="component" value="Unassembled WGS sequence"/>
</dbReference>
<dbReference type="EMBL" id="JBHDLJ010000007">
    <property type="protein sequence ID" value="MFB0835014.1"/>
    <property type="molecule type" value="Genomic_DNA"/>
</dbReference>
<feature type="transmembrane region" description="Helical" evidence="1">
    <location>
        <begin position="14"/>
        <end position="33"/>
    </location>
</feature>
<keyword evidence="1" id="KW-1133">Transmembrane helix</keyword>
<feature type="transmembrane region" description="Helical" evidence="1">
    <location>
        <begin position="109"/>
        <end position="128"/>
    </location>
</feature>
<evidence type="ECO:0008006" key="4">
    <source>
        <dbReference type="Google" id="ProtNLM"/>
    </source>
</evidence>
<evidence type="ECO:0000313" key="2">
    <source>
        <dbReference type="EMBL" id="MFB0835014.1"/>
    </source>
</evidence>
<organism evidence="2 3">
    <name type="scientific">Arthrobacter halodurans</name>
    <dbReference type="NCBI Taxonomy" id="516699"/>
    <lineage>
        <taxon>Bacteria</taxon>
        <taxon>Bacillati</taxon>
        <taxon>Actinomycetota</taxon>
        <taxon>Actinomycetes</taxon>
        <taxon>Micrococcales</taxon>
        <taxon>Micrococcaceae</taxon>
        <taxon>Arthrobacter</taxon>
    </lineage>
</organism>
<dbReference type="RefSeq" id="WP_373972184.1">
    <property type="nucleotide sequence ID" value="NZ_JBHDLJ010000007.1"/>
</dbReference>
<accession>A0ABV4UPG4</accession>
<proteinExistence type="predicted"/>
<keyword evidence="1" id="KW-0812">Transmembrane</keyword>
<reference evidence="2 3" key="1">
    <citation type="submission" date="2024-09" db="EMBL/GenBank/DDBJ databases">
        <authorList>
            <person name="Salinas-Garcia M.A."/>
            <person name="Prieme A."/>
        </authorList>
    </citation>
    <scope>NUCLEOTIDE SEQUENCE [LARGE SCALE GENOMIC DNA]</scope>
    <source>
        <strain evidence="2 3">DSM 21081</strain>
    </source>
</reference>
<evidence type="ECO:0000256" key="1">
    <source>
        <dbReference type="SAM" id="Phobius"/>
    </source>
</evidence>
<protein>
    <recommendedName>
        <fullName evidence="4">DUF3592 domain-containing protein</fullName>
    </recommendedName>
</protein>
<keyword evidence="1" id="KW-0472">Membrane</keyword>
<gene>
    <name evidence="2" type="ORF">ACETWP_10485</name>
</gene>
<sequence length="129" mass="13808">MHDLAASLGPVLDLVGWVGLVGSVVFFVAAAVVRARHGHWVSAPCHTQLLENQECIVWRTPDGSVVSHVLHGAPADGRPPETVYYREANPRRWQTHAPQDGSRALRTTGWALAALFLACQALGLAAAAL</sequence>
<name>A0ABV4UPG4_9MICC</name>
<comment type="caution">
    <text evidence="2">The sequence shown here is derived from an EMBL/GenBank/DDBJ whole genome shotgun (WGS) entry which is preliminary data.</text>
</comment>
<evidence type="ECO:0000313" key="3">
    <source>
        <dbReference type="Proteomes" id="UP001575652"/>
    </source>
</evidence>